<keyword evidence="2 6" id="KW-0547">Nucleotide-binding</keyword>
<feature type="binding site" evidence="6">
    <location>
        <begin position="283"/>
        <end position="286"/>
    </location>
    <ligand>
        <name>ATP</name>
        <dbReference type="ChEBI" id="CHEBI:30616"/>
    </ligand>
</feature>
<dbReference type="HAMAP" id="MF_02207">
    <property type="entry name" value="MreB"/>
    <property type="match status" value="1"/>
</dbReference>
<evidence type="ECO:0000313" key="7">
    <source>
        <dbReference type="EMBL" id="MBM6921630.1"/>
    </source>
</evidence>
<comment type="similarity">
    <text evidence="5 6">Belongs to the FtsA/MreB family.</text>
</comment>
<dbReference type="PANTHER" id="PTHR42749">
    <property type="entry name" value="CELL SHAPE-DETERMINING PROTEIN MREB"/>
    <property type="match status" value="1"/>
</dbReference>
<evidence type="ECO:0000256" key="3">
    <source>
        <dbReference type="ARBA" id="ARBA00022840"/>
    </source>
</evidence>
<proteinExistence type="inferred from homology"/>
<dbReference type="CDD" id="cd10225">
    <property type="entry name" value="ASKHA_NBD_MreB-like"/>
    <property type="match status" value="1"/>
</dbReference>
<dbReference type="GO" id="GO:0005737">
    <property type="term" value="C:cytoplasm"/>
    <property type="evidence" value="ECO:0007669"/>
    <property type="project" value="UniProtKB-SubCell"/>
</dbReference>
<evidence type="ECO:0000256" key="4">
    <source>
        <dbReference type="ARBA" id="ARBA00022960"/>
    </source>
</evidence>
<dbReference type="Pfam" id="PF06723">
    <property type="entry name" value="MreB_Mbl"/>
    <property type="match status" value="1"/>
</dbReference>
<comment type="subunit">
    <text evidence="6">Forms polymers.</text>
</comment>
<evidence type="ECO:0000256" key="6">
    <source>
        <dbReference type="HAMAP-Rule" id="MF_02207"/>
    </source>
</evidence>
<keyword evidence="8" id="KW-1185">Reference proteome</keyword>
<evidence type="ECO:0000256" key="5">
    <source>
        <dbReference type="ARBA" id="ARBA00023458"/>
    </source>
</evidence>
<feature type="binding site" evidence="6">
    <location>
        <begin position="155"/>
        <end position="157"/>
    </location>
    <ligand>
        <name>ATP</name>
        <dbReference type="ChEBI" id="CHEBI:30616"/>
    </ligand>
</feature>
<evidence type="ECO:0000256" key="1">
    <source>
        <dbReference type="ARBA" id="ARBA00022490"/>
    </source>
</evidence>
<organism evidence="7 8">
    <name type="scientific">Merdimmobilis hominis</name>
    <dbReference type="NCBI Taxonomy" id="2897707"/>
    <lineage>
        <taxon>Bacteria</taxon>
        <taxon>Bacillati</taxon>
        <taxon>Bacillota</taxon>
        <taxon>Clostridia</taxon>
        <taxon>Eubacteriales</taxon>
        <taxon>Oscillospiraceae</taxon>
        <taxon>Merdimmobilis</taxon>
    </lineage>
</organism>
<evidence type="ECO:0000256" key="2">
    <source>
        <dbReference type="ARBA" id="ARBA00022741"/>
    </source>
</evidence>
<comment type="caution">
    <text evidence="7">The sequence shown here is derived from an EMBL/GenBank/DDBJ whole genome shotgun (WGS) entry which is preliminary data.</text>
</comment>
<protein>
    <recommendedName>
        <fullName evidence="6">Cell shape-determining protein MreB</fullName>
    </recommendedName>
</protein>
<dbReference type="Gene3D" id="3.30.420.40">
    <property type="match status" value="2"/>
</dbReference>
<dbReference type="AlphaFoldDB" id="A0A938X9K3"/>
<dbReference type="GO" id="GO:0000902">
    <property type="term" value="P:cell morphogenesis"/>
    <property type="evidence" value="ECO:0007669"/>
    <property type="project" value="InterPro"/>
</dbReference>
<dbReference type="InterPro" id="IPR004753">
    <property type="entry name" value="MreB"/>
</dbReference>
<dbReference type="PANTHER" id="PTHR42749:SF1">
    <property type="entry name" value="CELL SHAPE-DETERMINING PROTEIN MREB"/>
    <property type="match status" value="1"/>
</dbReference>
<dbReference type="RefSeq" id="WP_204447758.1">
    <property type="nucleotide sequence ID" value="NZ_JACJKY010000021.1"/>
</dbReference>
<comment type="caution">
    <text evidence="6">Lacks conserved residue(s) required for the propagation of feature annotation.</text>
</comment>
<dbReference type="GO" id="GO:0008360">
    <property type="term" value="P:regulation of cell shape"/>
    <property type="evidence" value="ECO:0007669"/>
    <property type="project" value="UniProtKB-UniRule"/>
</dbReference>
<keyword evidence="3 6" id="KW-0067">ATP-binding</keyword>
<dbReference type="PRINTS" id="PR01652">
    <property type="entry name" value="SHAPEPROTEIN"/>
</dbReference>
<dbReference type="SUPFAM" id="SSF53067">
    <property type="entry name" value="Actin-like ATPase domain"/>
    <property type="match status" value="2"/>
</dbReference>
<reference evidence="7" key="2">
    <citation type="journal article" date="2021" name="Sci. Rep.">
        <title>The distribution of antibiotic resistance genes in chicken gut microbiota commensals.</title>
        <authorList>
            <person name="Juricova H."/>
            <person name="Matiasovicova J."/>
            <person name="Kubasova T."/>
            <person name="Cejkova D."/>
            <person name="Rychlik I."/>
        </authorList>
    </citation>
    <scope>NUCLEOTIDE SEQUENCE</scope>
    <source>
        <strain evidence="7">An559</strain>
    </source>
</reference>
<dbReference type="NCBIfam" id="NF010539">
    <property type="entry name" value="PRK13927.1"/>
    <property type="match status" value="1"/>
</dbReference>
<gene>
    <name evidence="6" type="primary">mreB</name>
    <name evidence="7" type="ORF">H6A12_10760</name>
</gene>
<evidence type="ECO:0000313" key="8">
    <source>
        <dbReference type="Proteomes" id="UP000774750"/>
    </source>
</evidence>
<accession>A0A938X9K3</accession>
<comment type="function">
    <text evidence="6">Forms membrane-associated dynamic filaments that are essential for cell shape determination. Acts by regulating cell wall synthesis and cell elongation, and thus cell shape. A feedback loop between cell geometry and MreB localization may maintain elongated cell shape by targeting cell wall growth to regions of negative cell wall curvature.</text>
</comment>
<dbReference type="InterPro" id="IPR056546">
    <property type="entry name" value="MreB_MamK-like"/>
</dbReference>
<dbReference type="GO" id="GO:0005524">
    <property type="term" value="F:ATP binding"/>
    <property type="evidence" value="ECO:0007669"/>
    <property type="project" value="UniProtKB-KW"/>
</dbReference>
<reference evidence="7" key="1">
    <citation type="submission" date="2020-08" db="EMBL/GenBank/DDBJ databases">
        <authorList>
            <person name="Cejkova D."/>
            <person name="Kubasova T."/>
            <person name="Jahodarova E."/>
            <person name="Rychlik I."/>
        </authorList>
    </citation>
    <scope>NUCLEOTIDE SEQUENCE</scope>
    <source>
        <strain evidence="7">An559</strain>
    </source>
</reference>
<keyword evidence="1 6" id="KW-0963">Cytoplasm</keyword>
<dbReference type="Proteomes" id="UP000774750">
    <property type="component" value="Unassembled WGS sequence"/>
</dbReference>
<name>A0A938X9K3_9FIRM</name>
<dbReference type="EMBL" id="JACJKY010000021">
    <property type="protein sequence ID" value="MBM6921630.1"/>
    <property type="molecule type" value="Genomic_DNA"/>
</dbReference>
<comment type="subcellular location">
    <subcellularLocation>
        <location evidence="6">Cytoplasm</location>
    </subcellularLocation>
    <text evidence="6">Membrane-associated.</text>
</comment>
<sequence length="338" mass="36466">MGAMDIGIDLGTTKIIIYKPGVGELLREPAVVAVNTKDDTLIAAGQEALLMVGKTPEYIRAEFPLENGVISNHVMTELMLKEFLHRACSSFLVKHRFVICVPSSVTEVERRAVVRTIVHAGVRTIYLIEEPIAAALGAGIDVMQPNGSLVVDIGGGTSDIAVISLGGVVLSESLRYAGNHIDEAIVKLMLSKYNLSIGKKMAQQIKQQIGNVWNPSSDEKTKVRGRNLLTIYPQQIEVSSLDIYDAISPFAQMIVAAVKRVLDKTPPELASDIYENGITMTGGGSLLRGLPELLTQETGIQARVAENAIEAVSVGTAKAFEYADLLQTGFSQEQANNY</sequence>
<dbReference type="InterPro" id="IPR043129">
    <property type="entry name" value="ATPase_NBD"/>
</dbReference>
<keyword evidence="4 6" id="KW-0133">Cell shape</keyword>